<evidence type="ECO:0000313" key="1">
    <source>
        <dbReference type="EMBL" id="GFQ64497.1"/>
    </source>
</evidence>
<dbReference type="Proteomes" id="UP000887116">
    <property type="component" value="Unassembled WGS sequence"/>
</dbReference>
<gene>
    <name evidence="1" type="primary">Tf2-6_110</name>
    <name evidence="1" type="ORF">TNCT_300481</name>
</gene>
<accession>A0A8X6EXZ2</accession>
<dbReference type="EMBL" id="BMAO01020022">
    <property type="protein sequence ID" value="GFQ64497.1"/>
    <property type="molecule type" value="Genomic_DNA"/>
</dbReference>
<name>A0A8X6EXZ2_TRICU</name>
<dbReference type="AlphaFoldDB" id="A0A8X6EXZ2"/>
<sequence>MRKIPIKDLFMNIIEERVENSKAAEQATERERRRVEMDFELQKLKLQLETQKSGVSHEVEVYTNSVVIRLEGRVIRTPLIALPYAKGNRTLLGMDFLQKAGIVQNLRHRNWFFCDTPCRTYDFVKEVLIQEVQSLLNLEENTCLLREDE</sequence>
<protein>
    <submittedName>
        <fullName evidence="1">Transposon Tf2-6 polyprotein</fullName>
    </submittedName>
</protein>
<proteinExistence type="predicted"/>
<reference evidence="1" key="1">
    <citation type="submission" date="2020-07" db="EMBL/GenBank/DDBJ databases">
        <title>Multicomponent nature underlies the extraordinary mechanical properties of spider dragline silk.</title>
        <authorList>
            <person name="Kono N."/>
            <person name="Nakamura H."/>
            <person name="Mori M."/>
            <person name="Yoshida Y."/>
            <person name="Ohtoshi R."/>
            <person name="Malay A.D."/>
            <person name="Moran D.A.P."/>
            <person name="Tomita M."/>
            <person name="Numata K."/>
            <person name="Arakawa K."/>
        </authorList>
    </citation>
    <scope>NUCLEOTIDE SEQUENCE</scope>
</reference>
<evidence type="ECO:0000313" key="2">
    <source>
        <dbReference type="Proteomes" id="UP000887116"/>
    </source>
</evidence>
<keyword evidence="2" id="KW-1185">Reference proteome</keyword>
<dbReference type="OrthoDB" id="6783748at2759"/>
<organism evidence="1 2">
    <name type="scientific">Trichonephila clavata</name>
    <name type="common">Joro spider</name>
    <name type="synonym">Nephila clavata</name>
    <dbReference type="NCBI Taxonomy" id="2740835"/>
    <lineage>
        <taxon>Eukaryota</taxon>
        <taxon>Metazoa</taxon>
        <taxon>Ecdysozoa</taxon>
        <taxon>Arthropoda</taxon>
        <taxon>Chelicerata</taxon>
        <taxon>Arachnida</taxon>
        <taxon>Araneae</taxon>
        <taxon>Araneomorphae</taxon>
        <taxon>Entelegynae</taxon>
        <taxon>Araneoidea</taxon>
        <taxon>Nephilidae</taxon>
        <taxon>Trichonephila</taxon>
    </lineage>
</organism>
<comment type="caution">
    <text evidence="1">The sequence shown here is derived from an EMBL/GenBank/DDBJ whole genome shotgun (WGS) entry which is preliminary data.</text>
</comment>
<feature type="non-terminal residue" evidence="1">
    <location>
        <position position="1"/>
    </location>
</feature>